<protein>
    <recommendedName>
        <fullName evidence="3">Alcohol acetyltransferase</fullName>
    </recommendedName>
</protein>
<sequence>MLDLRSLEKLRPCGRLETFSTTRHHLGFYKNVGFTAEYGTQGNLEMPLESQVYIALRHVIAQHPALSAIALNEDQSYPDVYFARLPEIDLRTCTEFHNRKCPFPEDGEADDELDELLAQQHSRDFKENLGSRPFWRLLVTRLSPDTCRFTATWTWHHALADGTSALLFHESFLAGLNSIQMTISMDPVIITPQQALLPPFEELHPMPISWYFFSKTILNTLLAPIYAIASEKLWTGNPVPEDVTTLLKPRFLTVVLSKANTSILVQVCREEKTSVTATLQCLLAASLFANLPAEECKRLRIDGPISARRFLNIGKKQMTSAITQYEFFHDRPTSTGGPATDILQNFSWETSRAVKSTIAAEVAKSGTDNPVALLKYVSSMPQFLLGMLGKPRKPTAELSNVGIWPNTKDEKSIWSVGRMVFSQSPNVVASAFALSVVTGGDGNATLNFSWPEGAVEDGLMQEVANCVRDSVERLVNRDG</sequence>
<proteinExistence type="predicted"/>
<dbReference type="OMA" id="KEPYFAR"/>
<dbReference type="SUPFAM" id="SSF52777">
    <property type="entry name" value="CoA-dependent acyltransferases"/>
    <property type="match status" value="1"/>
</dbReference>
<dbReference type="PANTHER" id="PTHR28037:SF1">
    <property type="entry name" value="ALCOHOL O-ACETYLTRANSFERASE 1-RELATED"/>
    <property type="match status" value="1"/>
</dbReference>
<name>A0A8H5ZGS8_COCSA</name>
<dbReference type="InterPro" id="IPR052058">
    <property type="entry name" value="Alcohol_O-acetyltransferase"/>
</dbReference>
<comment type="caution">
    <text evidence="1">The sequence shown here is derived from an EMBL/GenBank/DDBJ whole genome shotgun (WGS) entry which is preliminary data.</text>
</comment>
<evidence type="ECO:0000313" key="1">
    <source>
        <dbReference type="EMBL" id="KAF5848997.1"/>
    </source>
</evidence>
<accession>A0A8H5ZGS8</accession>
<organism evidence="1 2">
    <name type="scientific">Cochliobolus sativus</name>
    <name type="common">Common root rot and spot blotch fungus</name>
    <name type="synonym">Bipolaris sorokiniana</name>
    <dbReference type="NCBI Taxonomy" id="45130"/>
    <lineage>
        <taxon>Eukaryota</taxon>
        <taxon>Fungi</taxon>
        <taxon>Dikarya</taxon>
        <taxon>Ascomycota</taxon>
        <taxon>Pezizomycotina</taxon>
        <taxon>Dothideomycetes</taxon>
        <taxon>Pleosporomycetidae</taxon>
        <taxon>Pleosporales</taxon>
        <taxon>Pleosporineae</taxon>
        <taxon>Pleosporaceae</taxon>
        <taxon>Bipolaris</taxon>
    </lineage>
</organism>
<dbReference type="EMBL" id="WNKQ01000010">
    <property type="protein sequence ID" value="KAF5848997.1"/>
    <property type="molecule type" value="Genomic_DNA"/>
</dbReference>
<dbReference type="InterPro" id="IPR023213">
    <property type="entry name" value="CAT-like_dom_sf"/>
</dbReference>
<dbReference type="Pfam" id="PF07247">
    <property type="entry name" value="AATase"/>
    <property type="match status" value="1"/>
</dbReference>
<gene>
    <name evidence="1" type="ORF">GGP41_010089</name>
</gene>
<dbReference type="AlphaFoldDB" id="A0A8H5ZGS8"/>
<dbReference type="Gene3D" id="3.30.559.10">
    <property type="entry name" value="Chloramphenicol acetyltransferase-like domain"/>
    <property type="match status" value="1"/>
</dbReference>
<dbReference type="PANTHER" id="PTHR28037">
    <property type="entry name" value="ALCOHOL O-ACETYLTRANSFERASE 1-RELATED"/>
    <property type="match status" value="1"/>
</dbReference>
<reference evidence="1" key="1">
    <citation type="submission" date="2019-11" db="EMBL/GenBank/DDBJ databases">
        <title>Bipolaris sorokiniana Genome sequencing.</title>
        <authorList>
            <person name="Wang H."/>
        </authorList>
    </citation>
    <scope>NUCLEOTIDE SEQUENCE</scope>
</reference>
<evidence type="ECO:0008006" key="3">
    <source>
        <dbReference type="Google" id="ProtNLM"/>
    </source>
</evidence>
<dbReference type="GO" id="GO:0008080">
    <property type="term" value="F:N-acetyltransferase activity"/>
    <property type="evidence" value="ECO:0007669"/>
    <property type="project" value="TreeGrafter"/>
</dbReference>
<dbReference type="Proteomes" id="UP000624244">
    <property type="component" value="Unassembled WGS sequence"/>
</dbReference>
<evidence type="ECO:0000313" key="2">
    <source>
        <dbReference type="Proteomes" id="UP000624244"/>
    </source>
</evidence>
<dbReference type="InterPro" id="IPR010828">
    <property type="entry name" value="Atf2/Sli1-like"/>
</dbReference>